<dbReference type="InterPro" id="IPR051061">
    <property type="entry name" value="Zinc_finger_trans_reg"/>
</dbReference>
<feature type="domain" description="C2H2-type" evidence="10">
    <location>
        <begin position="59"/>
        <end position="88"/>
    </location>
</feature>
<feature type="domain" description="C2H2-type" evidence="10">
    <location>
        <begin position="146"/>
        <end position="173"/>
    </location>
</feature>
<keyword evidence="6" id="KW-0805">Transcription regulation</keyword>
<evidence type="ECO:0000313" key="12">
    <source>
        <dbReference type="Proteomes" id="UP000250275"/>
    </source>
</evidence>
<dbReference type="PROSITE" id="PS50157">
    <property type="entry name" value="ZINC_FINGER_C2H2_2"/>
    <property type="match status" value="9"/>
</dbReference>
<name>A0A310SED6_9HYME</name>
<organism evidence="11 12">
    <name type="scientific">Eufriesea mexicana</name>
    <dbReference type="NCBI Taxonomy" id="516756"/>
    <lineage>
        <taxon>Eukaryota</taxon>
        <taxon>Metazoa</taxon>
        <taxon>Ecdysozoa</taxon>
        <taxon>Arthropoda</taxon>
        <taxon>Hexapoda</taxon>
        <taxon>Insecta</taxon>
        <taxon>Pterygota</taxon>
        <taxon>Neoptera</taxon>
        <taxon>Endopterygota</taxon>
        <taxon>Hymenoptera</taxon>
        <taxon>Apocrita</taxon>
        <taxon>Aculeata</taxon>
        <taxon>Apoidea</taxon>
        <taxon>Anthophila</taxon>
        <taxon>Apidae</taxon>
        <taxon>Eufriesea</taxon>
    </lineage>
</organism>
<dbReference type="PROSITE" id="PS00028">
    <property type="entry name" value="ZINC_FINGER_C2H2_1"/>
    <property type="match status" value="9"/>
</dbReference>
<feature type="domain" description="C2H2-type" evidence="10">
    <location>
        <begin position="175"/>
        <end position="205"/>
    </location>
</feature>
<evidence type="ECO:0000256" key="6">
    <source>
        <dbReference type="ARBA" id="ARBA00023015"/>
    </source>
</evidence>
<evidence type="ECO:0000259" key="10">
    <source>
        <dbReference type="PROSITE" id="PS50157"/>
    </source>
</evidence>
<dbReference type="FunFam" id="3.30.160.60:FF:000125">
    <property type="entry name" value="Putative zinc finger protein 143"/>
    <property type="match status" value="1"/>
</dbReference>
<dbReference type="GO" id="GO:0005634">
    <property type="term" value="C:nucleus"/>
    <property type="evidence" value="ECO:0007669"/>
    <property type="project" value="UniProtKB-SubCell"/>
</dbReference>
<dbReference type="Proteomes" id="UP000250275">
    <property type="component" value="Unassembled WGS sequence"/>
</dbReference>
<protein>
    <submittedName>
        <fullName evidence="11">Transcription factor IIIA</fullName>
    </submittedName>
</protein>
<evidence type="ECO:0000256" key="8">
    <source>
        <dbReference type="ARBA" id="ARBA00023242"/>
    </source>
</evidence>
<dbReference type="PANTHER" id="PTHR46179:SF13">
    <property type="entry name" value="C2H2-TYPE DOMAIN-CONTAINING PROTEIN"/>
    <property type="match status" value="1"/>
</dbReference>
<dbReference type="PANTHER" id="PTHR46179">
    <property type="entry name" value="ZINC FINGER PROTEIN"/>
    <property type="match status" value="1"/>
</dbReference>
<accession>A0A310SED6</accession>
<keyword evidence="5" id="KW-0862">Zinc</keyword>
<evidence type="ECO:0000256" key="1">
    <source>
        <dbReference type="ARBA" id="ARBA00004123"/>
    </source>
</evidence>
<dbReference type="AlphaFoldDB" id="A0A310SED6"/>
<dbReference type="OrthoDB" id="2687452at2759"/>
<feature type="domain" description="C2H2-type" evidence="10">
    <location>
        <begin position="119"/>
        <end position="141"/>
    </location>
</feature>
<dbReference type="EMBL" id="KQ770716">
    <property type="protein sequence ID" value="OAD52599.1"/>
    <property type="molecule type" value="Genomic_DNA"/>
</dbReference>
<keyword evidence="3" id="KW-0677">Repeat</keyword>
<evidence type="ECO:0000313" key="11">
    <source>
        <dbReference type="EMBL" id="OAD52599.1"/>
    </source>
</evidence>
<feature type="domain" description="C2H2-type" evidence="10">
    <location>
        <begin position="263"/>
        <end position="291"/>
    </location>
</feature>
<keyword evidence="4 9" id="KW-0863">Zinc-finger</keyword>
<proteinExistence type="predicted"/>
<evidence type="ECO:0000256" key="2">
    <source>
        <dbReference type="ARBA" id="ARBA00022723"/>
    </source>
</evidence>
<feature type="domain" description="C2H2-type" evidence="10">
    <location>
        <begin position="233"/>
        <end position="263"/>
    </location>
</feature>
<dbReference type="FunFam" id="3.30.160.60:FF:000446">
    <property type="entry name" value="Zinc finger protein"/>
    <property type="match status" value="1"/>
</dbReference>
<keyword evidence="8" id="KW-0539">Nucleus</keyword>
<dbReference type="GO" id="GO:0006357">
    <property type="term" value="P:regulation of transcription by RNA polymerase II"/>
    <property type="evidence" value="ECO:0007669"/>
    <property type="project" value="TreeGrafter"/>
</dbReference>
<evidence type="ECO:0000256" key="5">
    <source>
        <dbReference type="ARBA" id="ARBA00022833"/>
    </source>
</evidence>
<sequence>MGYNTTLESDSILSESKNIVKDTDAEKPYRCIFPGCNLAFRRPSRLKRHVRFHIGERNFKCNYPECNKAYTNNCHLKRHMETHNSTKKLYKCSECSLHISNQHNLKRHYNIMHMNCDKLTCKECNETFTKKYQLKAHMTIHNPVFYKCDQCTKSYTSLTKFKKHKTSHEQGDKQYPCNMPGCNEVFIKWMLLCAHIKTQHVNEHKCKNCSKIFLSKRHLKIHSQVHIENRSVIPCPYEKCPRVYYFKYNLNHHIRTYHFGEKYECDICKIKIGTKQRLVAHIQKLHMSETRIKQTKKLQRKKRKDAGIPKRSTASKLVGVNLPSKVEKMILERKENIAYIEQFKTVPNNNSDCD</sequence>
<dbReference type="SUPFAM" id="SSF57667">
    <property type="entry name" value="beta-beta-alpha zinc fingers"/>
    <property type="match status" value="4"/>
</dbReference>
<keyword evidence="12" id="KW-1185">Reference proteome</keyword>
<gene>
    <name evidence="11" type="ORF">WN48_00619</name>
</gene>
<feature type="domain" description="C2H2-type" evidence="10">
    <location>
        <begin position="204"/>
        <end position="231"/>
    </location>
</feature>
<dbReference type="Gene3D" id="3.30.160.60">
    <property type="entry name" value="Classic Zinc Finger"/>
    <property type="match status" value="5"/>
</dbReference>
<evidence type="ECO:0000256" key="3">
    <source>
        <dbReference type="ARBA" id="ARBA00022737"/>
    </source>
</evidence>
<dbReference type="InterPro" id="IPR013087">
    <property type="entry name" value="Znf_C2H2_type"/>
</dbReference>
<dbReference type="GO" id="GO:0008270">
    <property type="term" value="F:zinc ion binding"/>
    <property type="evidence" value="ECO:0007669"/>
    <property type="project" value="UniProtKB-KW"/>
</dbReference>
<dbReference type="Pfam" id="PF00096">
    <property type="entry name" value="zf-C2H2"/>
    <property type="match status" value="4"/>
</dbReference>
<dbReference type="InterPro" id="IPR036236">
    <property type="entry name" value="Znf_C2H2_sf"/>
</dbReference>
<feature type="domain" description="C2H2-type" evidence="10">
    <location>
        <begin position="90"/>
        <end position="118"/>
    </location>
</feature>
<feature type="domain" description="C2H2-type" evidence="10">
    <location>
        <begin position="29"/>
        <end position="58"/>
    </location>
</feature>
<reference evidence="11 12" key="1">
    <citation type="submission" date="2015-07" db="EMBL/GenBank/DDBJ databases">
        <title>The genome of Eufriesea mexicana.</title>
        <authorList>
            <person name="Pan H."/>
            <person name="Kapheim K."/>
        </authorList>
    </citation>
    <scope>NUCLEOTIDE SEQUENCE [LARGE SCALE GENOMIC DNA]</scope>
    <source>
        <strain evidence="11">0111107269</strain>
        <tissue evidence="11">Whole body</tissue>
    </source>
</reference>
<keyword evidence="2" id="KW-0479">Metal-binding</keyword>
<evidence type="ECO:0000256" key="4">
    <source>
        <dbReference type="ARBA" id="ARBA00022771"/>
    </source>
</evidence>
<dbReference type="SMART" id="SM00355">
    <property type="entry name" value="ZnF_C2H2"/>
    <property type="match status" value="9"/>
</dbReference>
<comment type="subcellular location">
    <subcellularLocation>
        <location evidence="1">Nucleus</location>
    </subcellularLocation>
</comment>
<evidence type="ECO:0000256" key="7">
    <source>
        <dbReference type="ARBA" id="ARBA00023163"/>
    </source>
</evidence>
<evidence type="ECO:0000256" key="9">
    <source>
        <dbReference type="PROSITE-ProRule" id="PRU00042"/>
    </source>
</evidence>
<keyword evidence="7" id="KW-0804">Transcription</keyword>